<evidence type="ECO:0000313" key="8">
    <source>
        <dbReference type="Proteomes" id="UP000282321"/>
    </source>
</evidence>
<comment type="caution">
    <text evidence="7">The sequence shown here is derived from an EMBL/GenBank/DDBJ whole genome shotgun (WGS) entry which is preliminary data.</text>
</comment>
<dbReference type="Gene3D" id="3.60.21.10">
    <property type="match status" value="1"/>
</dbReference>
<dbReference type="InterPro" id="IPR029052">
    <property type="entry name" value="Metallo-depent_PP-like"/>
</dbReference>
<name>A0A660SCP1_UNCT6</name>
<evidence type="ECO:0000256" key="3">
    <source>
        <dbReference type="ARBA" id="ARBA00023004"/>
    </source>
</evidence>
<evidence type="ECO:0000259" key="6">
    <source>
        <dbReference type="Pfam" id="PF00149"/>
    </source>
</evidence>
<gene>
    <name evidence="7" type="ORF">DRP44_01500</name>
</gene>
<evidence type="ECO:0000256" key="1">
    <source>
        <dbReference type="ARBA" id="ARBA00022723"/>
    </source>
</evidence>
<feature type="domain" description="Calcineurin-like phosphoesterase" evidence="6">
    <location>
        <begin position="125"/>
        <end position="309"/>
    </location>
</feature>
<reference evidence="7 8" key="1">
    <citation type="submission" date="2018-06" db="EMBL/GenBank/DDBJ databases">
        <title>Extensive metabolic versatility and redundancy in microbially diverse, dynamic hydrothermal sediments.</title>
        <authorList>
            <person name="Dombrowski N."/>
            <person name="Teske A."/>
            <person name="Baker B.J."/>
        </authorList>
    </citation>
    <scope>NUCLEOTIDE SEQUENCE [LARGE SCALE GENOMIC DNA]</scope>
    <source>
        <strain evidence="7">B35_G9</strain>
    </source>
</reference>
<protein>
    <recommendedName>
        <fullName evidence="6">Calcineurin-like phosphoesterase domain-containing protein</fullName>
    </recommendedName>
</protein>
<accession>A0A660SCP1</accession>
<dbReference type="InterPro" id="IPR050884">
    <property type="entry name" value="CNP_phosphodiesterase-III"/>
</dbReference>
<dbReference type="SUPFAM" id="SSF56300">
    <property type="entry name" value="Metallo-dependent phosphatases"/>
    <property type="match status" value="1"/>
</dbReference>
<evidence type="ECO:0000256" key="4">
    <source>
        <dbReference type="ARBA" id="ARBA00025742"/>
    </source>
</evidence>
<dbReference type="Pfam" id="PF00149">
    <property type="entry name" value="Metallophos"/>
    <property type="match status" value="1"/>
</dbReference>
<dbReference type="Proteomes" id="UP000282321">
    <property type="component" value="Unassembled WGS sequence"/>
</dbReference>
<evidence type="ECO:0000313" key="7">
    <source>
        <dbReference type="EMBL" id="RKX67760.1"/>
    </source>
</evidence>
<keyword evidence="5" id="KW-1133">Transmembrane helix</keyword>
<feature type="transmembrane region" description="Helical" evidence="5">
    <location>
        <begin position="12"/>
        <end position="31"/>
    </location>
</feature>
<dbReference type="InterPro" id="IPR004843">
    <property type="entry name" value="Calcineurin-like_PHP"/>
</dbReference>
<comment type="similarity">
    <text evidence="4">Belongs to the cyclic nucleotide phosphodiesterase class-III family.</text>
</comment>
<evidence type="ECO:0000256" key="5">
    <source>
        <dbReference type="SAM" id="Phobius"/>
    </source>
</evidence>
<keyword evidence="3" id="KW-0408">Iron</keyword>
<evidence type="ECO:0000256" key="2">
    <source>
        <dbReference type="ARBA" id="ARBA00022801"/>
    </source>
</evidence>
<dbReference type="PANTHER" id="PTHR42988">
    <property type="entry name" value="PHOSPHOHYDROLASE"/>
    <property type="match status" value="1"/>
</dbReference>
<sequence length="369" mass="42967">MEYTNIQAKKYIIVGLISFIVVILLFAEAFAGDARIIYPRFGINAIRHSTDTLTVRFNPIPDSFQIFNGNFIGKWYKTNNTSDILLHLQNYKEGIYSIRYVGQSTVKIERHAIVIKNHNNYNDYLRLIFITDTHIGYRHTTEKLRKWIKIINYENPDIVVFGGDNIEYQNSEYMETFTDLANKINAPLFIISGNHEHHNIFKLPLKDALFKKTIQSFDHYHISLYPLSFYLMDSRNDNLPIPSRCKGPLKSTVYWADTLLASDTMPFKIFVMHGPPRDPSEYNQQNNDLVMNVAKNNGVNFILCGHTHVSAIYDNDMIKHDKIEKKYEPLVVQTGTACKTFMPFAVIREMDFYFETDSLNDKLIYLNEK</sequence>
<dbReference type="GO" id="GO:0046872">
    <property type="term" value="F:metal ion binding"/>
    <property type="evidence" value="ECO:0007669"/>
    <property type="project" value="UniProtKB-KW"/>
</dbReference>
<dbReference type="GO" id="GO:0016787">
    <property type="term" value="F:hydrolase activity"/>
    <property type="evidence" value="ECO:0007669"/>
    <property type="project" value="UniProtKB-KW"/>
</dbReference>
<keyword evidence="1" id="KW-0479">Metal-binding</keyword>
<keyword evidence="2" id="KW-0378">Hydrolase</keyword>
<keyword evidence="5" id="KW-0472">Membrane</keyword>
<keyword evidence="5" id="KW-0812">Transmembrane</keyword>
<dbReference type="AlphaFoldDB" id="A0A660SCP1"/>
<organism evidence="7 8">
    <name type="scientific">candidate division TA06 bacterium</name>
    <dbReference type="NCBI Taxonomy" id="2250710"/>
    <lineage>
        <taxon>Bacteria</taxon>
        <taxon>Bacteria division TA06</taxon>
    </lineage>
</organism>
<dbReference type="PANTHER" id="PTHR42988:SF2">
    <property type="entry name" value="CYCLIC NUCLEOTIDE PHOSPHODIESTERASE CBUA0032-RELATED"/>
    <property type="match status" value="1"/>
</dbReference>
<proteinExistence type="inferred from homology"/>
<dbReference type="EMBL" id="QNBC01000011">
    <property type="protein sequence ID" value="RKX67760.1"/>
    <property type="molecule type" value="Genomic_DNA"/>
</dbReference>